<dbReference type="OrthoDB" id="3553147at2759"/>
<dbReference type="Pfam" id="PF06985">
    <property type="entry name" value="HET"/>
    <property type="match status" value="1"/>
</dbReference>
<evidence type="ECO:0000313" key="2">
    <source>
        <dbReference type="EMBL" id="KXT13533.1"/>
    </source>
</evidence>
<dbReference type="EMBL" id="LFZO01000113">
    <property type="protein sequence ID" value="KXT13533.1"/>
    <property type="molecule type" value="Genomic_DNA"/>
</dbReference>
<accession>A0A139IFP6</accession>
<reference evidence="2 3" key="1">
    <citation type="submission" date="2015-07" db="EMBL/GenBank/DDBJ databases">
        <title>Comparative genomics of the Sigatoka disease complex on banana suggests a link between parallel evolutionary changes in Pseudocercospora fijiensis and Pseudocercospora eumusae and increased virulence on the banana host.</title>
        <authorList>
            <person name="Chang T.-C."/>
            <person name="Salvucci A."/>
            <person name="Crous P.W."/>
            <person name="Stergiopoulos I."/>
        </authorList>
    </citation>
    <scope>NUCLEOTIDE SEQUENCE [LARGE SCALE GENOMIC DNA]</scope>
    <source>
        <strain evidence="2 3">CBS 116634</strain>
    </source>
</reference>
<keyword evidence="3" id="KW-1185">Reference proteome</keyword>
<feature type="domain" description="Heterokaryon incompatibility" evidence="1">
    <location>
        <begin position="15"/>
        <end position="120"/>
    </location>
</feature>
<dbReference type="Proteomes" id="UP000073492">
    <property type="component" value="Unassembled WGS sequence"/>
</dbReference>
<name>A0A139IFP6_9PEZI</name>
<evidence type="ECO:0000259" key="1">
    <source>
        <dbReference type="Pfam" id="PF06985"/>
    </source>
</evidence>
<gene>
    <name evidence="2" type="ORF">AC579_4155</name>
</gene>
<proteinExistence type="predicted"/>
<protein>
    <recommendedName>
        <fullName evidence="1">Heterokaryon incompatibility domain-containing protein</fullName>
    </recommendedName>
</protein>
<evidence type="ECO:0000313" key="3">
    <source>
        <dbReference type="Proteomes" id="UP000073492"/>
    </source>
</evidence>
<sequence>MLPKHELLGSTRFEQHQYEKSWQVENMGNVYRKASRTLIYLGEDIHGTTRSTVEALRALALKMSKHVESLCDDDKAAFEKGYLHKIASFNGSRIVSEEDVGPLEHLYQCTWFVRLRIVQEATLAKTNVCFWVK</sequence>
<dbReference type="AlphaFoldDB" id="A0A139IFP6"/>
<dbReference type="InterPro" id="IPR010730">
    <property type="entry name" value="HET"/>
</dbReference>
<organism evidence="2 3">
    <name type="scientific">Pseudocercospora musae</name>
    <dbReference type="NCBI Taxonomy" id="113226"/>
    <lineage>
        <taxon>Eukaryota</taxon>
        <taxon>Fungi</taxon>
        <taxon>Dikarya</taxon>
        <taxon>Ascomycota</taxon>
        <taxon>Pezizomycotina</taxon>
        <taxon>Dothideomycetes</taxon>
        <taxon>Dothideomycetidae</taxon>
        <taxon>Mycosphaerellales</taxon>
        <taxon>Mycosphaerellaceae</taxon>
        <taxon>Pseudocercospora</taxon>
    </lineage>
</organism>
<comment type="caution">
    <text evidence="2">The sequence shown here is derived from an EMBL/GenBank/DDBJ whole genome shotgun (WGS) entry which is preliminary data.</text>
</comment>